<feature type="region of interest" description="Disordered" evidence="1">
    <location>
        <begin position="213"/>
        <end position="232"/>
    </location>
</feature>
<dbReference type="GO" id="GO:0032259">
    <property type="term" value="P:methylation"/>
    <property type="evidence" value="ECO:0007669"/>
    <property type="project" value="InterPro"/>
</dbReference>
<evidence type="ECO:0000256" key="1">
    <source>
        <dbReference type="SAM" id="MobiDB-lite"/>
    </source>
</evidence>
<organism evidence="2 3">
    <name type="scientific">Lunasporangiospora selenospora</name>
    <dbReference type="NCBI Taxonomy" id="979761"/>
    <lineage>
        <taxon>Eukaryota</taxon>
        <taxon>Fungi</taxon>
        <taxon>Fungi incertae sedis</taxon>
        <taxon>Mucoromycota</taxon>
        <taxon>Mortierellomycotina</taxon>
        <taxon>Mortierellomycetes</taxon>
        <taxon>Mortierellales</taxon>
        <taxon>Mortierellaceae</taxon>
        <taxon>Lunasporangiospora</taxon>
    </lineage>
</organism>
<dbReference type="GO" id="GO:0008168">
    <property type="term" value="F:methyltransferase activity"/>
    <property type="evidence" value="ECO:0007669"/>
    <property type="project" value="InterPro"/>
</dbReference>
<proteinExistence type="predicted"/>
<keyword evidence="3" id="KW-1185">Reference proteome</keyword>
<dbReference type="AlphaFoldDB" id="A0A9P6FMX1"/>
<feature type="non-terminal residue" evidence="2">
    <location>
        <position position="232"/>
    </location>
</feature>
<dbReference type="SUPFAM" id="SSF53335">
    <property type="entry name" value="S-adenosyl-L-methionine-dependent methyltransferases"/>
    <property type="match status" value="1"/>
</dbReference>
<protein>
    <submittedName>
        <fullName evidence="2">Uncharacterized protein</fullName>
    </submittedName>
</protein>
<comment type="caution">
    <text evidence="2">The sequence shown here is derived from an EMBL/GenBank/DDBJ whole genome shotgun (WGS) entry which is preliminary data.</text>
</comment>
<dbReference type="EMBL" id="JAABOA010004609">
    <property type="protein sequence ID" value="KAF9577611.1"/>
    <property type="molecule type" value="Genomic_DNA"/>
</dbReference>
<dbReference type="Gene3D" id="3.40.50.150">
    <property type="entry name" value="Vaccinia Virus protein VP39"/>
    <property type="match status" value="1"/>
</dbReference>
<dbReference type="InterPro" id="IPR002052">
    <property type="entry name" value="DNA_methylase_N6_adenine_CS"/>
</dbReference>
<dbReference type="GO" id="GO:0003676">
    <property type="term" value="F:nucleic acid binding"/>
    <property type="evidence" value="ECO:0007669"/>
    <property type="project" value="InterPro"/>
</dbReference>
<name>A0A9P6FMX1_9FUNG</name>
<accession>A0A9P6FMX1</accession>
<reference evidence="2" key="1">
    <citation type="journal article" date="2020" name="Fungal Divers.">
        <title>Resolving the Mortierellaceae phylogeny through synthesis of multi-gene phylogenetics and phylogenomics.</title>
        <authorList>
            <person name="Vandepol N."/>
            <person name="Liber J."/>
            <person name="Desiro A."/>
            <person name="Na H."/>
            <person name="Kennedy M."/>
            <person name="Barry K."/>
            <person name="Grigoriev I.V."/>
            <person name="Miller A.N."/>
            <person name="O'Donnell K."/>
            <person name="Stajich J.E."/>
            <person name="Bonito G."/>
        </authorList>
    </citation>
    <scope>NUCLEOTIDE SEQUENCE</scope>
    <source>
        <strain evidence="2">KOD1015</strain>
    </source>
</reference>
<dbReference type="OrthoDB" id="2441416at2759"/>
<gene>
    <name evidence="2" type="ORF">BGW38_007077</name>
</gene>
<evidence type="ECO:0000313" key="3">
    <source>
        <dbReference type="Proteomes" id="UP000780801"/>
    </source>
</evidence>
<sequence length="232" mass="25705">GYIPTLHGLGGHSSMEATYPSRALIPTAIDPCLGVSTFLSCYIRLLIREARRTEAIWNHLEGCQLLLNQMCEHLWGVELDGFAFWIARCGILAALAPLTRRVQTLLDHSNAPSHLGQGPIIPGAQQRPFRSSVRLPRLHLFRNDTLQLTVPEGNTPDIVWERECLVRLRNPTRLRFDFIVTNPPYMIRKTGTFSAPDPEVYDWRILGASSLSGGGKVAAPTGTKGKVGRGSR</sequence>
<feature type="non-terminal residue" evidence="2">
    <location>
        <position position="1"/>
    </location>
</feature>
<evidence type="ECO:0000313" key="2">
    <source>
        <dbReference type="EMBL" id="KAF9577611.1"/>
    </source>
</evidence>
<dbReference type="InterPro" id="IPR029063">
    <property type="entry name" value="SAM-dependent_MTases_sf"/>
</dbReference>
<dbReference type="PROSITE" id="PS00092">
    <property type="entry name" value="N6_MTASE"/>
    <property type="match status" value="1"/>
</dbReference>
<dbReference type="Proteomes" id="UP000780801">
    <property type="component" value="Unassembled WGS sequence"/>
</dbReference>